<dbReference type="AlphaFoldDB" id="A0A3N4JPJ1"/>
<protein>
    <submittedName>
        <fullName evidence="1">Uncharacterized protein</fullName>
    </submittedName>
</protein>
<gene>
    <name evidence="1" type="ORF">L873DRAFT_836295</name>
</gene>
<organism evidence="1 2">
    <name type="scientific">Choiromyces venosus 120613-1</name>
    <dbReference type="NCBI Taxonomy" id="1336337"/>
    <lineage>
        <taxon>Eukaryota</taxon>
        <taxon>Fungi</taxon>
        <taxon>Dikarya</taxon>
        <taxon>Ascomycota</taxon>
        <taxon>Pezizomycotina</taxon>
        <taxon>Pezizomycetes</taxon>
        <taxon>Pezizales</taxon>
        <taxon>Tuberaceae</taxon>
        <taxon>Choiromyces</taxon>
    </lineage>
</organism>
<sequence length="154" mass="17778">MGNKCGRRSNKSRKRKRNFTYQLLHPTSHEKYTEREGYARYMIKQPPPQCTFTYRGILPCSLLLLYISRYSLTEPPLVMTYFPHPHRRPCGGGRWGVVSIQSQILTHASCLMASTHSRILRLSRAINSETMLKMLAGFVAYSIPCKKPHSKTEM</sequence>
<evidence type="ECO:0000313" key="2">
    <source>
        <dbReference type="Proteomes" id="UP000276215"/>
    </source>
</evidence>
<name>A0A3N4JPJ1_9PEZI</name>
<keyword evidence="2" id="KW-1185">Reference proteome</keyword>
<accession>A0A3N4JPJ1</accession>
<dbReference type="EMBL" id="ML120382">
    <property type="protein sequence ID" value="RPB00190.1"/>
    <property type="molecule type" value="Genomic_DNA"/>
</dbReference>
<dbReference type="Proteomes" id="UP000276215">
    <property type="component" value="Unassembled WGS sequence"/>
</dbReference>
<evidence type="ECO:0000313" key="1">
    <source>
        <dbReference type="EMBL" id="RPB00190.1"/>
    </source>
</evidence>
<proteinExistence type="predicted"/>
<reference evidence="1 2" key="1">
    <citation type="journal article" date="2018" name="Nat. Ecol. Evol.">
        <title>Pezizomycetes genomes reveal the molecular basis of ectomycorrhizal truffle lifestyle.</title>
        <authorList>
            <person name="Murat C."/>
            <person name="Payen T."/>
            <person name="Noel B."/>
            <person name="Kuo A."/>
            <person name="Morin E."/>
            <person name="Chen J."/>
            <person name="Kohler A."/>
            <person name="Krizsan K."/>
            <person name="Balestrini R."/>
            <person name="Da Silva C."/>
            <person name="Montanini B."/>
            <person name="Hainaut M."/>
            <person name="Levati E."/>
            <person name="Barry K.W."/>
            <person name="Belfiori B."/>
            <person name="Cichocki N."/>
            <person name="Clum A."/>
            <person name="Dockter R.B."/>
            <person name="Fauchery L."/>
            <person name="Guy J."/>
            <person name="Iotti M."/>
            <person name="Le Tacon F."/>
            <person name="Lindquist E.A."/>
            <person name="Lipzen A."/>
            <person name="Malagnac F."/>
            <person name="Mello A."/>
            <person name="Molinier V."/>
            <person name="Miyauchi S."/>
            <person name="Poulain J."/>
            <person name="Riccioni C."/>
            <person name="Rubini A."/>
            <person name="Sitrit Y."/>
            <person name="Splivallo R."/>
            <person name="Traeger S."/>
            <person name="Wang M."/>
            <person name="Zifcakova L."/>
            <person name="Wipf D."/>
            <person name="Zambonelli A."/>
            <person name="Paolocci F."/>
            <person name="Nowrousian M."/>
            <person name="Ottonello S."/>
            <person name="Baldrian P."/>
            <person name="Spatafora J.W."/>
            <person name="Henrissat B."/>
            <person name="Nagy L.G."/>
            <person name="Aury J.M."/>
            <person name="Wincker P."/>
            <person name="Grigoriev I.V."/>
            <person name="Bonfante P."/>
            <person name="Martin F.M."/>
        </authorList>
    </citation>
    <scope>NUCLEOTIDE SEQUENCE [LARGE SCALE GENOMIC DNA]</scope>
    <source>
        <strain evidence="1 2">120613-1</strain>
    </source>
</reference>